<dbReference type="Proteomes" id="UP000198756">
    <property type="component" value="Unassembled WGS sequence"/>
</dbReference>
<dbReference type="Gene3D" id="3.40.50.1010">
    <property type="entry name" value="5'-nuclease"/>
    <property type="match status" value="1"/>
</dbReference>
<evidence type="ECO:0000259" key="1">
    <source>
        <dbReference type="Pfam" id="PF13470"/>
    </source>
</evidence>
<protein>
    <submittedName>
        <fullName evidence="2">Predicted nucleic acid-binding protein, contains PIN domain</fullName>
    </submittedName>
</protein>
<dbReference type="InterPro" id="IPR002716">
    <property type="entry name" value="PIN_dom"/>
</dbReference>
<organism evidence="2 3">
    <name type="scientific">Algoriphagus alkaliphilus</name>
    <dbReference type="NCBI Taxonomy" id="279824"/>
    <lineage>
        <taxon>Bacteria</taxon>
        <taxon>Pseudomonadati</taxon>
        <taxon>Bacteroidota</taxon>
        <taxon>Cytophagia</taxon>
        <taxon>Cytophagales</taxon>
        <taxon>Cyclobacteriaceae</taxon>
        <taxon>Algoriphagus</taxon>
    </lineage>
</organism>
<proteinExistence type="predicted"/>
<reference evidence="3" key="1">
    <citation type="submission" date="2016-10" db="EMBL/GenBank/DDBJ databases">
        <authorList>
            <person name="Varghese N."/>
            <person name="Submissions S."/>
        </authorList>
    </citation>
    <scope>NUCLEOTIDE SEQUENCE [LARGE SCALE GENOMIC DNA]</scope>
    <source>
        <strain evidence="3">DSM 22703</strain>
    </source>
</reference>
<evidence type="ECO:0000313" key="2">
    <source>
        <dbReference type="EMBL" id="SDA38039.1"/>
    </source>
</evidence>
<dbReference type="STRING" id="279824.SAMN03080617_00134"/>
<gene>
    <name evidence="2" type="ORF">SAMN03080617_00134</name>
</gene>
<dbReference type="SUPFAM" id="SSF88723">
    <property type="entry name" value="PIN domain-like"/>
    <property type="match status" value="1"/>
</dbReference>
<evidence type="ECO:0000313" key="3">
    <source>
        <dbReference type="Proteomes" id="UP000198756"/>
    </source>
</evidence>
<feature type="domain" description="PIN" evidence="1">
    <location>
        <begin position="3"/>
        <end position="118"/>
    </location>
</feature>
<dbReference type="EMBL" id="FMXE01000002">
    <property type="protein sequence ID" value="SDA38039.1"/>
    <property type="molecule type" value="Genomic_DNA"/>
</dbReference>
<dbReference type="AlphaFoldDB" id="A0A1G5UWR1"/>
<accession>A0A1G5UWR1</accession>
<sequence length="142" mass="16446">MKKLFIDTNILIDFLTQRKPFDFQAGKIFSLAEQNLISCGVSSLSIENTHYHLLKLMNPNAVNELLRRFKILLKVHPLDEKLIDLGLNSSDFSDFEDSLQYFTALEFGYDGIITRNQKDFKKSSLPILAPDQFLEIFKKEEL</sequence>
<dbReference type="InterPro" id="IPR029060">
    <property type="entry name" value="PIN-like_dom_sf"/>
</dbReference>
<dbReference type="OrthoDB" id="1148871at2"/>
<keyword evidence="3" id="KW-1185">Reference proteome</keyword>
<dbReference type="RefSeq" id="WP_092728019.1">
    <property type="nucleotide sequence ID" value="NZ_FMXE01000002.1"/>
</dbReference>
<dbReference type="Pfam" id="PF13470">
    <property type="entry name" value="PIN_3"/>
    <property type="match status" value="1"/>
</dbReference>
<name>A0A1G5UWR1_9BACT</name>